<dbReference type="EMBL" id="FXTJ01000009">
    <property type="protein sequence ID" value="SMO96027.1"/>
    <property type="molecule type" value="Genomic_DNA"/>
</dbReference>
<sequence length="56" mass="5685">MTGPAERSDGDFGYDLAHEATAGAAARPAPPAPAEPPARADDDPGGDYGYDEVHTS</sequence>
<evidence type="ECO:0000313" key="2">
    <source>
        <dbReference type="EMBL" id="SMO96027.1"/>
    </source>
</evidence>
<keyword evidence="3" id="KW-1185">Reference proteome</keyword>
<gene>
    <name evidence="2" type="ORF">SAMN06273567_10991</name>
</gene>
<feature type="compositionally biased region" description="Basic and acidic residues" evidence="1">
    <location>
        <begin position="1"/>
        <end position="10"/>
    </location>
</feature>
<evidence type="ECO:0000256" key="1">
    <source>
        <dbReference type="SAM" id="MobiDB-lite"/>
    </source>
</evidence>
<name>A0A521FII9_9ACTN</name>
<evidence type="ECO:0000313" key="3">
    <source>
        <dbReference type="Proteomes" id="UP000317484"/>
    </source>
</evidence>
<organism evidence="2 3">
    <name type="scientific">Geodermatophilus aquaeductus</name>
    <dbReference type="NCBI Taxonomy" id="1564161"/>
    <lineage>
        <taxon>Bacteria</taxon>
        <taxon>Bacillati</taxon>
        <taxon>Actinomycetota</taxon>
        <taxon>Actinomycetes</taxon>
        <taxon>Geodermatophilales</taxon>
        <taxon>Geodermatophilaceae</taxon>
        <taxon>Geodermatophilus</taxon>
    </lineage>
</organism>
<proteinExistence type="predicted"/>
<dbReference type="Proteomes" id="UP000317484">
    <property type="component" value="Unassembled WGS sequence"/>
</dbReference>
<reference evidence="2 3" key="1">
    <citation type="submission" date="2017-05" db="EMBL/GenBank/DDBJ databases">
        <authorList>
            <person name="Varghese N."/>
            <person name="Submissions S."/>
        </authorList>
    </citation>
    <scope>NUCLEOTIDE SEQUENCE [LARGE SCALE GENOMIC DNA]</scope>
    <source>
        <strain evidence="2 3">DSM 46834</strain>
    </source>
</reference>
<accession>A0A521FII9</accession>
<dbReference type="RefSeq" id="WP_185938442.1">
    <property type="nucleotide sequence ID" value="NZ_FXTJ01000009.1"/>
</dbReference>
<feature type="region of interest" description="Disordered" evidence="1">
    <location>
        <begin position="1"/>
        <end position="56"/>
    </location>
</feature>
<dbReference type="AlphaFoldDB" id="A0A521FII9"/>
<protein>
    <submittedName>
        <fullName evidence="2">Uncharacterized protein</fullName>
    </submittedName>
</protein>